<keyword evidence="2" id="KW-0061">Asparagine biosynthesis</keyword>
<proteinExistence type="predicted"/>
<keyword evidence="3" id="KW-0315">Glutamine amidotransferase</keyword>
<dbReference type="Gramene" id="LPERR12G13910.3">
    <property type="protein sequence ID" value="LPERR12G13910.3"/>
    <property type="gene ID" value="LPERR12G13910"/>
</dbReference>
<evidence type="ECO:0000256" key="1">
    <source>
        <dbReference type="ARBA" id="ARBA00022605"/>
    </source>
</evidence>
<feature type="domain" description="Asparagine synthetase" evidence="6">
    <location>
        <begin position="440"/>
        <end position="532"/>
    </location>
</feature>
<dbReference type="Pfam" id="PF00733">
    <property type="entry name" value="Asn_synthase"/>
    <property type="match status" value="1"/>
</dbReference>
<dbReference type="AlphaFoldDB" id="A0A0D9Y0R0"/>
<dbReference type="SUPFAM" id="SSF52402">
    <property type="entry name" value="Adenine nucleotide alpha hydrolases-like"/>
    <property type="match status" value="1"/>
</dbReference>
<dbReference type="InterPro" id="IPR051857">
    <property type="entry name" value="Asn_synthetase_domain"/>
</dbReference>
<dbReference type="InterPro" id="IPR029055">
    <property type="entry name" value="Ntn_hydrolases_N"/>
</dbReference>
<protein>
    <recommendedName>
        <fullName evidence="6">Asparagine synthetase domain-containing protein</fullName>
    </recommendedName>
</protein>
<keyword evidence="8" id="KW-1185">Reference proteome</keyword>
<evidence type="ECO:0000313" key="7">
    <source>
        <dbReference type="EnsemblPlants" id="LPERR12G13910.3"/>
    </source>
</evidence>
<dbReference type="GO" id="GO:0006529">
    <property type="term" value="P:asparagine biosynthetic process"/>
    <property type="evidence" value="ECO:0007669"/>
    <property type="project" value="UniProtKB-KW"/>
</dbReference>
<dbReference type="PANTHER" id="PTHR45937">
    <property type="entry name" value="ASPARAGINE SYNTHETASE DOMAIN-CONTAINING PROTEIN 1"/>
    <property type="match status" value="1"/>
</dbReference>
<evidence type="ECO:0000259" key="6">
    <source>
        <dbReference type="Pfam" id="PF00733"/>
    </source>
</evidence>
<accession>A0A0D9Y0R0</accession>
<keyword evidence="1" id="KW-0028">Amino-acid biosynthesis</keyword>
<evidence type="ECO:0000256" key="2">
    <source>
        <dbReference type="ARBA" id="ARBA00022888"/>
    </source>
</evidence>
<sequence length="567" mass="62407">MCGIALVLSGGGVVVAPSAAAAAAGIDPSDEGKGVTVDELKEALRRRGPDSLGCERLRVCADGRILGSYGCDCGSGDGVDVGVTELCFIGATLQLRGAEPISQPMVAQSGSVLVYNGEIYGGIHVPDDQNDTQSLLSSLESCCSCDCHALVRDEACGCCRSVAKSVPQMLSTIKGPWALIYWQAGRLENNVVWPRCIREKKPLASTVKGVESAADNDFSEPTNMSYWEELPCGMYSIQLKGLEKSGMCMKEACIFEVRKHDWTNSSLDELIQWKRKSIVPTVDDLTSHKNSVEDYRSSQSFRNSTEAYRVLTALRESVKLRTNLNRLFQDFCIGRAEGTSENLPYPWRLVEIDTALTNLKGESEHVMSLIHPSNTYMDLNIGIALWLAAGGDGWVDGSLCNMQDGSRYKYKSTSRVLLVGSGADEQCAGYGRHRTKYRLGGWVSLDEEMRLDVQRIWKRNMGRDDRCISDHGKEARFPFLDENVIKTLLEIPLWEMAKLDEPVGKGDKKILREVANLLGLKEAALQPKRAIQFGSRIARESNRKNFGSNRAANQASAGSVEIHHHAR</sequence>
<dbReference type="EnsemblPlants" id="LPERR12G13910.3">
    <property type="protein sequence ID" value="LPERR12G13910.3"/>
    <property type="gene ID" value="LPERR12G13910"/>
</dbReference>
<evidence type="ECO:0000313" key="8">
    <source>
        <dbReference type="Proteomes" id="UP000032180"/>
    </source>
</evidence>
<organism evidence="7 8">
    <name type="scientific">Leersia perrieri</name>
    <dbReference type="NCBI Taxonomy" id="77586"/>
    <lineage>
        <taxon>Eukaryota</taxon>
        <taxon>Viridiplantae</taxon>
        <taxon>Streptophyta</taxon>
        <taxon>Embryophyta</taxon>
        <taxon>Tracheophyta</taxon>
        <taxon>Spermatophyta</taxon>
        <taxon>Magnoliopsida</taxon>
        <taxon>Liliopsida</taxon>
        <taxon>Poales</taxon>
        <taxon>Poaceae</taxon>
        <taxon>BOP clade</taxon>
        <taxon>Oryzoideae</taxon>
        <taxon>Oryzeae</taxon>
        <taxon>Oryzinae</taxon>
        <taxon>Leersia</taxon>
    </lineage>
</organism>
<name>A0A0D9Y0R0_9ORYZ</name>
<reference evidence="7" key="3">
    <citation type="submission" date="2015-04" db="UniProtKB">
        <authorList>
            <consortium name="EnsemblPlants"/>
        </authorList>
    </citation>
    <scope>IDENTIFICATION</scope>
</reference>
<dbReference type="Proteomes" id="UP000032180">
    <property type="component" value="Chromosome 12"/>
</dbReference>
<evidence type="ECO:0000256" key="4">
    <source>
        <dbReference type="SAM" id="MobiDB-lite"/>
    </source>
</evidence>
<dbReference type="InterPro" id="IPR014729">
    <property type="entry name" value="Rossmann-like_a/b/a_fold"/>
</dbReference>
<evidence type="ECO:0000256" key="5">
    <source>
        <dbReference type="SAM" id="SignalP"/>
    </source>
</evidence>
<dbReference type="SUPFAM" id="SSF56235">
    <property type="entry name" value="N-terminal nucleophile aminohydrolases (Ntn hydrolases)"/>
    <property type="match status" value="1"/>
</dbReference>
<dbReference type="GO" id="GO:0004066">
    <property type="term" value="F:asparagine synthase (glutamine-hydrolyzing) activity"/>
    <property type="evidence" value="ECO:0007669"/>
    <property type="project" value="InterPro"/>
</dbReference>
<dbReference type="Gene3D" id="3.40.50.620">
    <property type="entry name" value="HUPs"/>
    <property type="match status" value="1"/>
</dbReference>
<dbReference type="PANTHER" id="PTHR45937:SF1">
    <property type="entry name" value="ASPARAGINE SYNTHETASE DOMAIN-CONTAINING PROTEIN 1"/>
    <property type="match status" value="1"/>
</dbReference>
<evidence type="ECO:0000256" key="3">
    <source>
        <dbReference type="ARBA" id="ARBA00022962"/>
    </source>
</evidence>
<feature type="chain" id="PRO_5002351027" description="Asparagine synthetase domain-containing protein" evidence="5">
    <location>
        <begin position="24"/>
        <end position="567"/>
    </location>
</feature>
<feature type="compositionally biased region" description="Polar residues" evidence="4">
    <location>
        <begin position="544"/>
        <end position="557"/>
    </location>
</feature>
<dbReference type="InterPro" id="IPR001962">
    <property type="entry name" value="Asn_synthase"/>
</dbReference>
<reference evidence="8" key="2">
    <citation type="submission" date="2013-12" db="EMBL/GenBank/DDBJ databases">
        <authorList>
            <person name="Yu Y."/>
            <person name="Lee S."/>
            <person name="de Baynast K."/>
            <person name="Wissotski M."/>
            <person name="Liu L."/>
            <person name="Talag J."/>
            <person name="Goicoechea J."/>
            <person name="Angelova A."/>
            <person name="Jetty R."/>
            <person name="Kudrna D."/>
            <person name="Golser W."/>
            <person name="Rivera L."/>
            <person name="Zhang J."/>
            <person name="Wing R."/>
        </authorList>
    </citation>
    <scope>NUCLEOTIDE SEQUENCE</scope>
</reference>
<keyword evidence="5" id="KW-0732">Signal</keyword>
<reference evidence="7 8" key="1">
    <citation type="submission" date="2012-08" db="EMBL/GenBank/DDBJ databases">
        <title>Oryza genome evolution.</title>
        <authorList>
            <person name="Wing R.A."/>
        </authorList>
    </citation>
    <scope>NUCLEOTIDE SEQUENCE</scope>
</reference>
<feature type="signal peptide" evidence="5">
    <location>
        <begin position="1"/>
        <end position="23"/>
    </location>
</feature>
<dbReference type="CDD" id="cd01991">
    <property type="entry name" value="Asn_synthase_B_C"/>
    <property type="match status" value="1"/>
</dbReference>
<dbReference type="Gene3D" id="3.60.20.10">
    <property type="entry name" value="Glutamine Phosphoribosylpyrophosphate, subunit 1, domain 1"/>
    <property type="match status" value="1"/>
</dbReference>
<feature type="region of interest" description="Disordered" evidence="4">
    <location>
        <begin position="542"/>
        <end position="567"/>
    </location>
</feature>